<sequence length="256" mass="30051">MYIFNNKRYLDLEVMADESSCISRFFKEDVDKIDRTSPDRVMISALKTLDSSQDISQTSIDSESDLLSMTQLTIDEPEPLNITPFYNITVREMPTSPHYVIEEEFSQNPWALLIATIFLTKTSARNAKRYIKSFFQEYQTPYDVLSDSPTSLERFFENLGLRKRGHMIWKLSYQFVSSKWRRASDLCGIGKYGEDAYRIFCLGHTDVDPGDRYLKLYVDWLRTHTEFFEDNGIVDCEYVIEDPVLKYYRITLRDGD</sequence>
<dbReference type="AlphaFoldDB" id="A0A8S3Y337"/>
<dbReference type="PANTHER" id="PTHR15074:SF0">
    <property type="entry name" value="METHYL-CPG-BINDING DOMAIN PROTEIN 4-LIKE PROTEIN"/>
    <property type="match status" value="1"/>
</dbReference>
<keyword evidence="2" id="KW-0539">Nucleus</keyword>
<comment type="caution">
    <text evidence="3">The sequence shown here is derived from an EMBL/GenBank/DDBJ whole genome shotgun (WGS) entry which is preliminary data.</text>
</comment>
<name>A0A8S3Y337_PARAO</name>
<accession>A0A8S3Y337</accession>
<evidence type="ECO:0000256" key="1">
    <source>
        <dbReference type="ARBA" id="ARBA00004123"/>
    </source>
</evidence>
<reference evidence="3" key="1">
    <citation type="submission" date="2021-04" db="EMBL/GenBank/DDBJ databases">
        <authorList>
            <person name="Tunstrom K."/>
        </authorList>
    </citation>
    <scope>NUCLEOTIDE SEQUENCE</scope>
</reference>
<gene>
    <name evidence="3" type="ORF">PAPOLLO_LOCUS23002</name>
</gene>
<protein>
    <submittedName>
        <fullName evidence="3">(apollo) hypothetical protein</fullName>
    </submittedName>
</protein>
<dbReference type="Proteomes" id="UP000691718">
    <property type="component" value="Unassembled WGS sequence"/>
</dbReference>
<evidence type="ECO:0000313" key="4">
    <source>
        <dbReference type="Proteomes" id="UP000691718"/>
    </source>
</evidence>
<dbReference type="GO" id="GO:0003677">
    <property type="term" value="F:DNA binding"/>
    <property type="evidence" value="ECO:0007669"/>
    <property type="project" value="InterPro"/>
</dbReference>
<comment type="subcellular location">
    <subcellularLocation>
        <location evidence="1">Nucleus</location>
    </subcellularLocation>
</comment>
<keyword evidence="4" id="KW-1185">Reference proteome</keyword>
<proteinExistence type="predicted"/>
<evidence type="ECO:0000313" key="3">
    <source>
        <dbReference type="EMBL" id="CAG5044350.1"/>
    </source>
</evidence>
<evidence type="ECO:0000256" key="2">
    <source>
        <dbReference type="ARBA" id="ARBA00023242"/>
    </source>
</evidence>
<dbReference type="GO" id="GO:0005634">
    <property type="term" value="C:nucleus"/>
    <property type="evidence" value="ECO:0007669"/>
    <property type="project" value="UniProtKB-SubCell"/>
</dbReference>
<dbReference type="InterPro" id="IPR045138">
    <property type="entry name" value="MeCP2/MBD4"/>
</dbReference>
<dbReference type="EMBL" id="CAJQZP010001411">
    <property type="protein sequence ID" value="CAG5044350.1"/>
    <property type="molecule type" value="Genomic_DNA"/>
</dbReference>
<organism evidence="3 4">
    <name type="scientific">Parnassius apollo</name>
    <name type="common">Apollo butterfly</name>
    <name type="synonym">Papilio apollo</name>
    <dbReference type="NCBI Taxonomy" id="110799"/>
    <lineage>
        <taxon>Eukaryota</taxon>
        <taxon>Metazoa</taxon>
        <taxon>Ecdysozoa</taxon>
        <taxon>Arthropoda</taxon>
        <taxon>Hexapoda</taxon>
        <taxon>Insecta</taxon>
        <taxon>Pterygota</taxon>
        <taxon>Neoptera</taxon>
        <taxon>Endopterygota</taxon>
        <taxon>Lepidoptera</taxon>
        <taxon>Glossata</taxon>
        <taxon>Ditrysia</taxon>
        <taxon>Papilionoidea</taxon>
        <taxon>Papilionidae</taxon>
        <taxon>Parnassiinae</taxon>
        <taxon>Parnassini</taxon>
        <taxon>Parnassius</taxon>
        <taxon>Parnassius</taxon>
    </lineage>
</organism>
<dbReference type="OrthoDB" id="10265068at2759"/>
<dbReference type="PANTHER" id="PTHR15074">
    <property type="entry name" value="METHYL-CPG-BINDING PROTEIN"/>
    <property type="match status" value="1"/>
</dbReference>